<evidence type="ECO:0000256" key="1">
    <source>
        <dbReference type="ARBA" id="ARBA00022801"/>
    </source>
</evidence>
<feature type="domain" description="AB hydrolase-1" evidence="2">
    <location>
        <begin position="26"/>
        <end position="261"/>
    </location>
</feature>
<dbReference type="InterPro" id="IPR029058">
    <property type="entry name" value="AB_hydrolase_fold"/>
</dbReference>
<organism evidence="3 4">
    <name type="scientific">Pseudonocardia xishanensis</name>
    <dbReference type="NCBI Taxonomy" id="630995"/>
    <lineage>
        <taxon>Bacteria</taxon>
        <taxon>Bacillati</taxon>
        <taxon>Actinomycetota</taxon>
        <taxon>Actinomycetes</taxon>
        <taxon>Pseudonocardiales</taxon>
        <taxon>Pseudonocardiaceae</taxon>
        <taxon>Pseudonocardia</taxon>
    </lineage>
</organism>
<reference evidence="4" key="1">
    <citation type="journal article" date="2019" name="Int. J. Syst. Evol. Microbiol.">
        <title>The Global Catalogue of Microorganisms (GCM) 10K type strain sequencing project: providing services to taxonomists for standard genome sequencing and annotation.</title>
        <authorList>
            <consortium name="The Broad Institute Genomics Platform"/>
            <consortium name="The Broad Institute Genome Sequencing Center for Infectious Disease"/>
            <person name="Wu L."/>
            <person name="Ma J."/>
        </authorList>
    </citation>
    <scope>NUCLEOTIDE SEQUENCE [LARGE SCALE GENOMIC DNA]</scope>
    <source>
        <strain evidence="4">JCM 17906</strain>
    </source>
</reference>
<keyword evidence="1 3" id="KW-0378">Hydrolase</keyword>
<dbReference type="Proteomes" id="UP001501598">
    <property type="component" value="Unassembled WGS sequence"/>
</dbReference>
<accession>A0ABP8S2K4</accession>
<proteinExistence type="predicted"/>
<name>A0ABP8S2K4_9PSEU</name>
<protein>
    <submittedName>
        <fullName evidence="3">Alpha/beta fold hydrolase</fullName>
    </submittedName>
</protein>
<gene>
    <name evidence="3" type="ORF">GCM10023175_60320</name>
</gene>
<dbReference type="PANTHER" id="PTHR43798:SF31">
    <property type="entry name" value="AB HYDROLASE SUPERFAMILY PROTEIN YCLE"/>
    <property type="match status" value="1"/>
</dbReference>
<comment type="caution">
    <text evidence="3">The sequence shown here is derived from an EMBL/GenBank/DDBJ whole genome shotgun (WGS) entry which is preliminary data.</text>
</comment>
<dbReference type="PANTHER" id="PTHR43798">
    <property type="entry name" value="MONOACYLGLYCEROL LIPASE"/>
    <property type="match status" value="1"/>
</dbReference>
<dbReference type="InterPro" id="IPR000073">
    <property type="entry name" value="AB_hydrolase_1"/>
</dbReference>
<dbReference type="RefSeq" id="WP_345426082.1">
    <property type="nucleotide sequence ID" value="NZ_BAABGT010000099.1"/>
</dbReference>
<dbReference type="GO" id="GO:0016787">
    <property type="term" value="F:hydrolase activity"/>
    <property type="evidence" value="ECO:0007669"/>
    <property type="project" value="UniProtKB-KW"/>
</dbReference>
<dbReference type="Pfam" id="PF12697">
    <property type="entry name" value="Abhydrolase_6"/>
    <property type="match status" value="1"/>
</dbReference>
<evidence type="ECO:0000259" key="2">
    <source>
        <dbReference type="Pfam" id="PF12697"/>
    </source>
</evidence>
<evidence type="ECO:0000313" key="3">
    <source>
        <dbReference type="EMBL" id="GAA4556945.1"/>
    </source>
</evidence>
<dbReference type="SUPFAM" id="SSF53474">
    <property type="entry name" value="alpha/beta-Hydrolases"/>
    <property type="match status" value="1"/>
</dbReference>
<evidence type="ECO:0000313" key="4">
    <source>
        <dbReference type="Proteomes" id="UP001501598"/>
    </source>
</evidence>
<dbReference type="PRINTS" id="PR00111">
    <property type="entry name" value="ABHYDROLASE"/>
</dbReference>
<dbReference type="EMBL" id="BAABGT010000099">
    <property type="protein sequence ID" value="GAA4556945.1"/>
    <property type="molecule type" value="Genomic_DNA"/>
</dbReference>
<dbReference type="Gene3D" id="3.40.50.1820">
    <property type="entry name" value="alpha/beta hydrolase"/>
    <property type="match status" value="1"/>
</dbReference>
<dbReference type="InterPro" id="IPR050266">
    <property type="entry name" value="AB_hydrolase_sf"/>
</dbReference>
<keyword evidence="4" id="KW-1185">Reference proteome</keyword>
<sequence>MQQADVDTGSFRTHYYAAGPEGAPVVVLLHDGAWGGDGQVTWSEVMQDLATDYRVYAPDLLGFGRSDKVVYLGRAPYAPRVRQIADFCGVLGIERAHFVGTSFGGSVVLRAAEARAWPAASLTTIGGAGGPFRTQRGIDVLGELQPGEEYLAEVVELLTNSRSGYEDNVALRRTNTLAPGHYGAMVAPRLKHPEGAPAREPDGFPGTLRDADAPVWLVEMSDDLVIEAGWAKEIATAAPNCRVLELAGPHSPNLTAPTELAGHLREIFAEA</sequence>